<gene>
    <name evidence="1" type="ORF">LCGC14_0112570</name>
</gene>
<dbReference type="PANTHER" id="PTHR38074:SF1">
    <property type="entry name" value="ALTERED INHERITANCE OF MITOCHONDRIA PROTEIN 24, MITOCHONDRIAL"/>
    <property type="match status" value="1"/>
</dbReference>
<dbReference type="Pfam" id="PF01987">
    <property type="entry name" value="AIM24"/>
    <property type="match status" value="1"/>
</dbReference>
<dbReference type="InterPro" id="IPR036983">
    <property type="entry name" value="AIM24_sf"/>
</dbReference>
<organism evidence="1">
    <name type="scientific">marine sediment metagenome</name>
    <dbReference type="NCBI Taxonomy" id="412755"/>
    <lineage>
        <taxon>unclassified sequences</taxon>
        <taxon>metagenomes</taxon>
        <taxon>ecological metagenomes</taxon>
    </lineage>
</organism>
<sequence>MDHEIIDSSSGPFGKVEVLQYAQLAGSSDARSAQSLFFVTQAGMRLKKVRITLPSMKSKIRVEPGALYYMHGALEMKATTGGGLIRGLARKALTGETLFVNEIHGKGEVYLEPTFGHFLLVDLDDDEIIVDKTMFYAGLGELTVSAALNRTIAGLAGGEGWFQTKITGTGTVVLFSPVPMNEVQVFQLNDSKLSVDGNFALMRTKGVDFTVEKSSKSWVATSVSGEGLLQTFKGTGTVWIAPTQGVYKQLATENGLSELAGPPGARSTHV</sequence>
<comment type="caution">
    <text evidence="1">The sequence shown here is derived from an EMBL/GenBank/DDBJ whole genome shotgun (WGS) entry which is preliminary data.</text>
</comment>
<proteinExistence type="predicted"/>
<dbReference type="EMBL" id="LAZR01000033">
    <property type="protein sequence ID" value="KKO01902.1"/>
    <property type="molecule type" value="Genomic_DNA"/>
</dbReference>
<evidence type="ECO:0008006" key="2">
    <source>
        <dbReference type="Google" id="ProtNLM"/>
    </source>
</evidence>
<dbReference type="AlphaFoldDB" id="A0A0F9XR45"/>
<name>A0A0F9XR45_9ZZZZ</name>
<accession>A0A0F9XR45</accession>
<dbReference type="Gene3D" id="3.60.160.10">
    <property type="entry name" value="Mitochondrial biogenesis AIM24"/>
    <property type="match status" value="1"/>
</dbReference>
<dbReference type="InterPro" id="IPR016031">
    <property type="entry name" value="Trp_RNA-bd_attenuator-like_dom"/>
</dbReference>
<dbReference type="PANTHER" id="PTHR38074">
    <property type="entry name" value="ALTERED INHERITANCE OF MITOCHONDRIA PROTEIN 24, MITOCHONDRIAL"/>
    <property type="match status" value="1"/>
</dbReference>
<dbReference type="SUPFAM" id="SSF51219">
    <property type="entry name" value="TRAP-like"/>
    <property type="match status" value="1"/>
</dbReference>
<evidence type="ECO:0000313" key="1">
    <source>
        <dbReference type="EMBL" id="KKO01902.1"/>
    </source>
</evidence>
<reference evidence="1" key="1">
    <citation type="journal article" date="2015" name="Nature">
        <title>Complex archaea that bridge the gap between prokaryotes and eukaryotes.</title>
        <authorList>
            <person name="Spang A."/>
            <person name="Saw J.H."/>
            <person name="Jorgensen S.L."/>
            <person name="Zaremba-Niedzwiedzka K."/>
            <person name="Martijn J."/>
            <person name="Lind A.E."/>
            <person name="van Eijk R."/>
            <person name="Schleper C."/>
            <person name="Guy L."/>
            <person name="Ettema T.J."/>
        </authorList>
    </citation>
    <scope>NUCLEOTIDE SEQUENCE</scope>
</reference>
<dbReference type="InterPro" id="IPR002838">
    <property type="entry name" value="AIM24"/>
</dbReference>
<protein>
    <recommendedName>
        <fullName evidence="2">Transcriptional regulator</fullName>
    </recommendedName>
</protein>